<organism evidence="1 2">
    <name type="scientific">Trichinella pseudospiralis</name>
    <name type="common">Parasitic roundworm</name>
    <dbReference type="NCBI Taxonomy" id="6337"/>
    <lineage>
        <taxon>Eukaryota</taxon>
        <taxon>Metazoa</taxon>
        <taxon>Ecdysozoa</taxon>
        <taxon>Nematoda</taxon>
        <taxon>Enoplea</taxon>
        <taxon>Dorylaimia</taxon>
        <taxon>Trichinellida</taxon>
        <taxon>Trichinellidae</taxon>
        <taxon>Trichinella</taxon>
    </lineage>
</organism>
<proteinExistence type="predicted"/>
<protein>
    <submittedName>
        <fullName evidence="1">Uncharacterized protein</fullName>
    </submittedName>
</protein>
<evidence type="ECO:0000313" key="2">
    <source>
        <dbReference type="Proteomes" id="UP000054815"/>
    </source>
</evidence>
<evidence type="ECO:0000313" key="1">
    <source>
        <dbReference type="EMBL" id="KRX91530.1"/>
    </source>
</evidence>
<accession>A0A0V0XU10</accession>
<name>A0A0V0XU10_TRIPS</name>
<reference evidence="1 2" key="1">
    <citation type="submission" date="2015-01" db="EMBL/GenBank/DDBJ databases">
        <title>Evolution of Trichinella species and genotypes.</title>
        <authorList>
            <person name="Korhonen P.K."/>
            <person name="Edoardo P."/>
            <person name="Giuseppe L.R."/>
            <person name="Gasser R.B."/>
        </authorList>
    </citation>
    <scope>NUCLEOTIDE SEQUENCE [LARGE SCALE GENOMIC DNA]</scope>
    <source>
        <strain evidence="1">ISS141</strain>
    </source>
</reference>
<gene>
    <name evidence="1" type="ORF">T4E_8399</name>
</gene>
<dbReference type="Proteomes" id="UP000054815">
    <property type="component" value="Unassembled WGS sequence"/>
</dbReference>
<dbReference type="EMBL" id="JYDU01000135">
    <property type="protein sequence ID" value="KRX91530.1"/>
    <property type="molecule type" value="Genomic_DNA"/>
</dbReference>
<sequence length="31" mass="3403">MPKLTNSCYASSEKQASSFVGLMRTRMPGSH</sequence>
<dbReference type="AlphaFoldDB" id="A0A0V0XU10"/>
<comment type="caution">
    <text evidence="1">The sequence shown here is derived from an EMBL/GenBank/DDBJ whole genome shotgun (WGS) entry which is preliminary data.</text>
</comment>